<dbReference type="GO" id="GO:0016787">
    <property type="term" value="F:hydrolase activity"/>
    <property type="evidence" value="ECO:0007669"/>
    <property type="project" value="UniProtKB-KW"/>
</dbReference>
<dbReference type="InterPro" id="IPR003010">
    <property type="entry name" value="C-N_Hydrolase"/>
</dbReference>
<feature type="domain" description="CN hydrolase" evidence="2">
    <location>
        <begin position="2"/>
        <end position="235"/>
    </location>
</feature>
<dbReference type="PANTHER" id="PTHR43674:SF2">
    <property type="entry name" value="BETA-UREIDOPROPIONASE"/>
    <property type="match status" value="1"/>
</dbReference>
<dbReference type="InterPro" id="IPR050345">
    <property type="entry name" value="Aliph_Amidase/BUP"/>
</dbReference>
<protein>
    <submittedName>
        <fullName evidence="3">Carbon-nitrogen hydrolase family protein</fullName>
    </submittedName>
</protein>
<evidence type="ECO:0000256" key="1">
    <source>
        <dbReference type="ARBA" id="ARBA00022801"/>
    </source>
</evidence>
<keyword evidence="1 3" id="KW-0378">Hydrolase</keyword>
<name>A0ABX5S4G0_9BURK</name>
<dbReference type="SUPFAM" id="SSF56317">
    <property type="entry name" value="Carbon-nitrogen hydrolase"/>
    <property type="match status" value="1"/>
</dbReference>
<organism evidence="3 4">
    <name type="scientific">Pseudoduganella albidiflava</name>
    <dbReference type="NCBI Taxonomy" id="321983"/>
    <lineage>
        <taxon>Bacteria</taxon>
        <taxon>Pseudomonadati</taxon>
        <taxon>Pseudomonadota</taxon>
        <taxon>Betaproteobacteria</taxon>
        <taxon>Burkholderiales</taxon>
        <taxon>Oxalobacteraceae</taxon>
        <taxon>Telluria group</taxon>
        <taxon>Pseudoduganella</taxon>
    </lineage>
</organism>
<dbReference type="Gene3D" id="3.60.110.10">
    <property type="entry name" value="Carbon-nitrogen hydrolase"/>
    <property type="match status" value="1"/>
</dbReference>
<dbReference type="InterPro" id="IPR036526">
    <property type="entry name" value="C-N_Hydrolase_sf"/>
</dbReference>
<dbReference type="Pfam" id="PF00795">
    <property type="entry name" value="CN_hydrolase"/>
    <property type="match status" value="1"/>
</dbReference>
<dbReference type="EMBL" id="CP036401">
    <property type="protein sequence ID" value="QBI05169.1"/>
    <property type="molecule type" value="Genomic_DNA"/>
</dbReference>
<dbReference type="CDD" id="cd07197">
    <property type="entry name" value="nitrilase"/>
    <property type="match status" value="1"/>
</dbReference>
<evidence type="ECO:0000313" key="4">
    <source>
        <dbReference type="Proteomes" id="UP000292307"/>
    </source>
</evidence>
<keyword evidence="4" id="KW-1185">Reference proteome</keyword>
<evidence type="ECO:0000313" key="3">
    <source>
        <dbReference type="EMBL" id="QBI05169.1"/>
    </source>
</evidence>
<reference evidence="3 4" key="1">
    <citation type="submission" date="2019-02" db="EMBL/GenBank/DDBJ databases">
        <title>Draft Genome Sequences of Six Type Strains of the Genus Massilia.</title>
        <authorList>
            <person name="Miess H."/>
            <person name="Frediansyhah A."/>
            <person name="Gross H."/>
        </authorList>
    </citation>
    <scope>NUCLEOTIDE SEQUENCE [LARGE SCALE GENOMIC DNA]</scope>
    <source>
        <strain evidence="3 4">DSM 17472</strain>
    </source>
</reference>
<dbReference type="PROSITE" id="PS50263">
    <property type="entry name" value="CN_HYDROLASE"/>
    <property type="match status" value="1"/>
</dbReference>
<sequence>MAPFAIAQPVVVKGDIAANVARHVALAEAAAGEGARLVLFPELSLTGYEPALAAALAVAADDVQLAPLREAAMRLGVVLVTGAPLRTAGLPRIAALSFLPDGTVQVYTKQYLHPGEEAAFAVGDGGSALAMQGVRIALAVCAEIAHPEHAAAAARGGAGLYAASVLISENGYAHDAALLRGHAREHRMPVAMANHGGPTGGWQIAGRSALWDENGDLVIAAGGGGECLLLARRDRDGWQARAIAPGA</sequence>
<accession>A0ABX5S4G0</accession>
<proteinExistence type="predicted"/>
<evidence type="ECO:0000259" key="2">
    <source>
        <dbReference type="PROSITE" id="PS50263"/>
    </source>
</evidence>
<dbReference type="PANTHER" id="PTHR43674">
    <property type="entry name" value="NITRILASE C965.09-RELATED"/>
    <property type="match status" value="1"/>
</dbReference>
<dbReference type="Proteomes" id="UP000292307">
    <property type="component" value="Chromosome"/>
</dbReference>
<gene>
    <name evidence="3" type="ORF">EYF70_20555</name>
</gene>